<keyword evidence="2" id="KW-0472">Membrane</keyword>
<dbReference type="InterPro" id="IPR015077">
    <property type="entry name" value="DUF1858"/>
</dbReference>
<gene>
    <name evidence="4" type="ORF">SCALIN_C04_0069</name>
</gene>
<feature type="transmembrane region" description="Helical" evidence="2">
    <location>
        <begin position="483"/>
        <end position="503"/>
    </location>
</feature>
<dbReference type="Pfam" id="PF08984">
    <property type="entry name" value="DUF1858"/>
    <property type="match status" value="1"/>
</dbReference>
<reference evidence="5" key="1">
    <citation type="journal article" date="2017" name="Environ. Microbiol. Rep.">
        <title>Genetic Diversity of Marine Anaerobic Ammonium-Oxidizing Bacteria as Revealed by Genomic and Proteomic Analyses of 'Candidatus Scalindua japonica'.</title>
        <authorList>
            <person name="Oshiki M."/>
            <person name="Mizuto K."/>
            <person name="Kimura Z."/>
            <person name="Kindaichi T."/>
            <person name="Satoh H."/>
            <person name="Okabe S."/>
        </authorList>
    </citation>
    <scope>NUCLEOTIDE SEQUENCE [LARGE SCALE GENOMIC DNA]</scope>
    <source>
        <strain evidence="5">husup-a2</strain>
    </source>
</reference>
<proteinExistence type="predicted"/>
<evidence type="ECO:0000259" key="3">
    <source>
        <dbReference type="Pfam" id="PF08984"/>
    </source>
</evidence>
<feature type="transmembrane region" description="Helical" evidence="2">
    <location>
        <begin position="405"/>
        <end position="428"/>
    </location>
</feature>
<dbReference type="OrthoDB" id="229208at2"/>
<dbReference type="InterPro" id="IPR010266">
    <property type="entry name" value="NnrS"/>
</dbReference>
<dbReference type="RefSeq" id="WP_096892714.1">
    <property type="nucleotide sequence ID" value="NZ_BAOS01000004.1"/>
</dbReference>
<keyword evidence="2" id="KW-1133">Transmembrane helix</keyword>
<dbReference type="Gene3D" id="1.20.210.10">
    <property type="entry name" value="Cytochrome c oxidase-like, subunit I domain"/>
    <property type="match status" value="1"/>
</dbReference>
<dbReference type="InterPro" id="IPR019903">
    <property type="entry name" value="RIC_family"/>
</dbReference>
<feature type="transmembrane region" description="Helical" evidence="2">
    <location>
        <begin position="329"/>
        <end position="353"/>
    </location>
</feature>
<feature type="transmembrane region" description="Helical" evidence="2">
    <location>
        <begin position="584"/>
        <end position="607"/>
    </location>
</feature>
<feature type="transmembrane region" description="Helical" evidence="2">
    <location>
        <begin position="553"/>
        <end position="572"/>
    </location>
</feature>
<evidence type="ECO:0000313" key="5">
    <source>
        <dbReference type="Proteomes" id="UP000218542"/>
    </source>
</evidence>
<feature type="transmembrane region" description="Helical" evidence="2">
    <location>
        <begin position="373"/>
        <end position="393"/>
    </location>
</feature>
<dbReference type="Gene3D" id="1.10.3910.10">
    <property type="entry name" value="SP0561-like"/>
    <property type="match status" value="3"/>
</dbReference>
<keyword evidence="2" id="KW-0812">Transmembrane</keyword>
<feature type="transmembrane region" description="Helical" evidence="2">
    <location>
        <begin position="523"/>
        <end position="541"/>
    </location>
</feature>
<feature type="transmembrane region" description="Helical" evidence="2">
    <location>
        <begin position="231"/>
        <end position="251"/>
    </location>
</feature>
<sequence>MDQNNYTITKDMIVNDVVLIYPQTNEIFTKYGVDTCCGGIQSIEKTAAACNVKLDEVLKTLNEVIPKPEPEEVKAVEEVKTEATAAPSVSDTPESTSGSEITGNTTVKDIIKHNPETKGVFTKYGLLECGGEYGPEEAIYFFARVHNVDPDNLIKELNDVIHGKVAAPDVDADEADYAYENIYEKFIKTAIIIALSTGCVYGAFILFYMGIQRSLYSVPKVLIETHGHTQIFGWCGLFIMGVSYFVLPRFYAVRIYSGKLANLSFYLMVTGIFLVFTYRSLLPINNHYFIKSLILTGCIFEVLAVIIFLIVAVKTVLSAEKQELETYETFLISGYLWFLIVTMAHAFIVFYMLSVDETVLPHSVIYPLRHIQVVGFITLVIFGVISRTLPAFLGLKTPNAKMNLIIMFMLNAAVLVRAVSQPLMVYYADVSNMPFYYVFNTLYFTSGCVELISVFLFLYNLNILSKPEVDFSGMEIEKSYEKFIWAGLFWLIFAEIAMIVFTFQESFTDVPVSHAFMGSYRHAITVGFVTMMIFGFASRIIPISQGIKLHSYSLLTVTFILINIGSVVRVVFQPLAVHTGSVPAYMVMGISGFIESVAILLFGINIWKTMSAGKRQGSEEEGHDKITTVTAKTNVYHLIKQHPKTIDILVNKGFTQLKNPILRNTMTRAVNLAQATKMHHTNLDQLLKELNDYLKS</sequence>
<feature type="domain" description="DUF1858" evidence="3">
    <location>
        <begin position="630"/>
        <end position="686"/>
    </location>
</feature>
<evidence type="ECO:0000256" key="2">
    <source>
        <dbReference type="SAM" id="Phobius"/>
    </source>
</evidence>
<dbReference type="SUPFAM" id="SSF81442">
    <property type="entry name" value="Cytochrome c oxidase subunit I-like"/>
    <property type="match status" value="1"/>
</dbReference>
<feature type="transmembrane region" description="Helical" evidence="2">
    <location>
        <begin position="434"/>
        <end position="462"/>
    </location>
</feature>
<dbReference type="InterPro" id="IPR023883">
    <property type="entry name" value="CHP03980_redox-disulphide"/>
</dbReference>
<evidence type="ECO:0000313" key="4">
    <source>
        <dbReference type="EMBL" id="GAX59581.1"/>
    </source>
</evidence>
<evidence type="ECO:0000256" key="1">
    <source>
        <dbReference type="SAM" id="MobiDB-lite"/>
    </source>
</evidence>
<dbReference type="EMBL" id="BAOS01000004">
    <property type="protein sequence ID" value="GAX59581.1"/>
    <property type="molecule type" value="Genomic_DNA"/>
</dbReference>
<accession>A0A286TUQ7</accession>
<organism evidence="4 5">
    <name type="scientific">Candidatus Scalindua japonica</name>
    <dbReference type="NCBI Taxonomy" id="1284222"/>
    <lineage>
        <taxon>Bacteria</taxon>
        <taxon>Pseudomonadati</taxon>
        <taxon>Planctomycetota</taxon>
        <taxon>Candidatus Brocadiia</taxon>
        <taxon>Candidatus Brocadiales</taxon>
        <taxon>Candidatus Scalinduaceae</taxon>
        <taxon>Candidatus Scalindua</taxon>
    </lineage>
</organism>
<feature type="transmembrane region" description="Helical" evidence="2">
    <location>
        <begin position="263"/>
        <end position="281"/>
    </location>
</feature>
<comment type="caution">
    <text evidence="4">The sequence shown here is derived from an EMBL/GenBank/DDBJ whole genome shotgun (WGS) entry which is preliminary data.</text>
</comment>
<dbReference type="SUPFAM" id="SSF140683">
    <property type="entry name" value="SP0561-like"/>
    <property type="match status" value="3"/>
</dbReference>
<feature type="region of interest" description="Disordered" evidence="1">
    <location>
        <begin position="75"/>
        <end position="104"/>
    </location>
</feature>
<dbReference type="InterPro" id="IPR036927">
    <property type="entry name" value="Cyt_c_oxase-like_su1_sf"/>
</dbReference>
<dbReference type="Proteomes" id="UP000218542">
    <property type="component" value="Unassembled WGS sequence"/>
</dbReference>
<feature type="compositionally biased region" description="Polar residues" evidence="1">
    <location>
        <begin position="89"/>
        <end position="104"/>
    </location>
</feature>
<dbReference type="PANTHER" id="PTHR39341:SF1">
    <property type="entry name" value="DUF1858 DOMAIN-CONTAINING PROTEIN"/>
    <property type="match status" value="1"/>
</dbReference>
<feature type="transmembrane region" description="Helical" evidence="2">
    <location>
        <begin position="293"/>
        <end position="317"/>
    </location>
</feature>
<keyword evidence="5" id="KW-1185">Reference proteome</keyword>
<protein>
    <submittedName>
        <fullName evidence="4">Regulator protein</fullName>
    </submittedName>
</protein>
<dbReference type="InterPro" id="IPR038062">
    <property type="entry name" value="ScdA-like_N_sf"/>
</dbReference>
<dbReference type="PANTHER" id="PTHR39341">
    <property type="entry name" value="BSL7085 PROTEIN"/>
    <property type="match status" value="1"/>
</dbReference>
<feature type="transmembrane region" description="Helical" evidence="2">
    <location>
        <begin position="190"/>
        <end position="211"/>
    </location>
</feature>
<dbReference type="Pfam" id="PF04405">
    <property type="entry name" value="ScdA_N"/>
    <property type="match status" value="1"/>
</dbReference>
<dbReference type="AlphaFoldDB" id="A0A286TUQ7"/>
<name>A0A286TUQ7_9BACT</name>
<dbReference type="Pfam" id="PF05940">
    <property type="entry name" value="NnrS"/>
    <property type="match status" value="1"/>
</dbReference>